<reference evidence="2 3" key="1">
    <citation type="submission" date="2017-11" db="EMBL/GenBank/DDBJ databases">
        <title>Draft genome sequence of magnetotactic bacterium Magnetospirillum kuznetsovii LBB-42.</title>
        <authorList>
            <person name="Grouzdev D.S."/>
            <person name="Rysina M.S."/>
            <person name="Baslerov R.V."/>
            <person name="Koziaeva V."/>
        </authorList>
    </citation>
    <scope>NUCLEOTIDE SEQUENCE [LARGE SCALE GENOMIC DNA]</scope>
    <source>
        <strain evidence="2 3">LBB-42</strain>
    </source>
</reference>
<keyword evidence="3" id="KW-1185">Reference proteome</keyword>
<keyword evidence="1" id="KW-1133">Transmembrane helix</keyword>
<comment type="caution">
    <text evidence="2">The sequence shown here is derived from an EMBL/GenBank/DDBJ whole genome shotgun (WGS) entry which is preliminary data.</text>
</comment>
<evidence type="ECO:0000256" key="1">
    <source>
        <dbReference type="SAM" id="Phobius"/>
    </source>
</evidence>
<dbReference type="Proteomes" id="UP000251075">
    <property type="component" value="Unassembled WGS sequence"/>
</dbReference>
<organism evidence="2 3">
    <name type="scientific">Paramagnetospirillum kuznetsovii</name>
    <dbReference type="NCBI Taxonomy" id="2053833"/>
    <lineage>
        <taxon>Bacteria</taxon>
        <taxon>Pseudomonadati</taxon>
        <taxon>Pseudomonadota</taxon>
        <taxon>Alphaproteobacteria</taxon>
        <taxon>Rhodospirillales</taxon>
        <taxon>Magnetospirillaceae</taxon>
        <taxon>Paramagnetospirillum</taxon>
    </lineage>
</organism>
<dbReference type="OrthoDB" id="7916935at2"/>
<evidence type="ECO:0000313" key="2">
    <source>
        <dbReference type="EMBL" id="RAU23208.1"/>
    </source>
</evidence>
<name>A0A364P1I6_9PROT</name>
<gene>
    <name evidence="2" type="ORF">CU669_03350</name>
</gene>
<sequence>MSSVTFDKLAYLETLKASGVPEDQARAHASALDAALHDSVVTQSVLQTELQPMRTDIAVLKWMLGFNLAATMGIVMLLLRH</sequence>
<keyword evidence="1" id="KW-0472">Membrane</keyword>
<keyword evidence="1" id="KW-0812">Transmembrane</keyword>
<dbReference type="AlphaFoldDB" id="A0A364P1I6"/>
<evidence type="ECO:0000313" key="3">
    <source>
        <dbReference type="Proteomes" id="UP000251075"/>
    </source>
</evidence>
<dbReference type="EMBL" id="PGTO01000002">
    <property type="protein sequence ID" value="RAU23208.1"/>
    <property type="molecule type" value="Genomic_DNA"/>
</dbReference>
<evidence type="ECO:0008006" key="4">
    <source>
        <dbReference type="Google" id="ProtNLM"/>
    </source>
</evidence>
<protein>
    <recommendedName>
        <fullName evidence="4">DUF1640 domain-containing protein</fullName>
    </recommendedName>
</protein>
<dbReference type="RefSeq" id="WP_112142406.1">
    <property type="nucleotide sequence ID" value="NZ_PGTO01000002.1"/>
</dbReference>
<proteinExistence type="predicted"/>
<accession>A0A364P1I6</accession>
<feature type="transmembrane region" description="Helical" evidence="1">
    <location>
        <begin position="59"/>
        <end position="79"/>
    </location>
</feature>